<reference evidence="1" key="1">
    <citation type="submission" date="2021-10" db="EMBL/GenBank/DDBJ databases">
        <title>Novel species in genus Arthrobacter.</title>
        <authorList>
            <person name="Liu Y."/>
        </authorList>
    </citation>
    <scope>NUCLEOTIDE SEQUENCE</scope>
    <source>
        <strain evidence="1">Zg-Y453</strain>
    </source>
</reference>
<dbReference type="AlphaFoldDB" id="A0A9X1MIR8"/>
<dbReference type="EMBL" id="JAJFZV010000020">
    <property type="protein sequence ID" value="MCC3299692.1"/>
    <property type="molecule type" value="Genomic_DNA"/>
</dbReference>
<protein>
    <submittedName>
        <fullName evidence="1">Uncharacterized protein</fullName>
    </submittedName>
</protein>
<gene>
    <name evidence="1" type="ORF">LJ757_18005</name>
</gene>
<organism evidence="1 2">
    <name type="scientific">Arthrobacter caoxuetaonis</name>
    <dbReference type="NCBI Taxonomy" id="2886935"/>
    <lineage>
        <taxon>Bacteria</taxon>
        <taxon>Bacillati</taxon>
        <taxon>Actinomycetota</taxon>
        <taxon>Actinomycetes</taxon>
        <taxon>Micrococcales</taxon>
        <taxon>Micrococcaceae</taxon>
        <taxon>Arthrobacter</taxon>
    </lineage>
</organism>
<evidence type="ECO:0000313" key="1">
    <source>
        <dbReference type="EMBL" id="MCC3299692.1"/>
    </source>
</evidence>
<evidence type="ECO:0000313" key="2">
    <source>
        <dbReference type="Proteomes" id="UP001139158"/>
    </source>
</evidence>
<dbReference type="RefSeq" id="WP_227897678.1">
    <property type="nucleotide sequence ID" value="NZ_CP099467.1"/>
</dbReference>
<name>A0A9X1MIR8_9MICC</name>
<keyword evidence="2" id="KW-1185">Reference proteome</keyword>
<accession>A0A9X1MIR8</accession>
<proteinExistence type="predicted"/>
<comment type="caution">
    <text evidence="1">The sequence shown here is derived from an EMBL/GenBank/DDBJ whole genome shotgun (WGS) entry which is preliminary data.</text>
</comment>
<dbReference type="Pfam" id="PF21790">
    <property type="entry name" value="OGG"/>
    <property type="match status" value="1"/>
</dbReference>
<dbReference type="Proteomes" id="UP001139158">
    <property type="component" value="Unassembled WGS sequence"/>
</dbReference>
<dbReference type="InterPro" id="IPR048868">
    <property type="entry name" value="OGG-like_put"/>
</dbReference>
<sequence>MPIIAEAPLPDYIVSDLPGEEKVLGHSIPVNTDRWQKELALRDLPPLEGKLSGTGWVSVSRRDVLELGSREITPENVFQLHYYSYAWGLGNKARNLPKRLDGIAKDQERAADLLLSAWTAVRGGEPAEEVYGILTTPRGGARITWFGPAFSTKFLYFAQGISTQPHYVILDETVASNLSDVWEAAPTDSWYPDAYGRYCTFMSRWADLATEQLNGERKVRADEIEYAVFKRR</sequence>